<sequence length="623" mass="71768">MATRIPEETIDQIRTETNIVDVVSQYVQLKKRGKNYFGFCPFHDERTPSFSVTEEKQIFHCFSCGQGGNVFRFLMEVEGLDFVESVKRAAELSDLQVDIAIDNQPKTAVQNKKEQLIAIHEAASAYYHQILMNTVTGEKALEYLLERGFTTELLEEFQIGFSPPNKTTTYQILKRDRHSDDLLRESGIFSERSDSAELLDRFGSRIIFPLRNEKGKVVAFSGRILPGEDDFNDQSFHEAKYLNSPETAIFSKRYFLFNLDKARSQMRKTSEVVLFEGYMDVISAWQAGVTNGVASMGTALTEEQIRILNKIVDSVTIAYDGDRAGMEATNKAIEGLAQGNRFELAIIPLPKGMDPDDVIRQKGAQAFRDIINNQKETAFQFQSRFLKTKLNLDTEANRLQYLEEVLKRLVHVDSIIEREMHLTDLASEFKLDLAVLKKQLQDYQTGYLNQQKDQTKKKTQDRRAPISTESMSVKQKLTPLQISERQLMYRLFHYEEAWHYLKELTTDFNFVSESLQTIYLLYDAFYQESGQVGQIDRFLDRIKDQHLVTTIIEIEMIDLQSDVSSQEISDIVTIICSKSPLETQLEQKKRAMAEATRQQDKDQAMRLLEDIVNLTRELKLVKK</sequence>
<dbReference type="GO" id="GO:0005737">
    <property type="term" value="C:cytoplasm"/>
    <property type="evidence" value="ECO:0007669"/>
    <property type="project" value="TreeGrafter"/>
</dbReference>
<dbReference type="NCBIfam" id="TIGR01391">
    <property type="entry name" value="dnaG"/>
    <property type="match status" value="1"/>
</dbReference>
<dbReference type="RefSeq" id="WP_166163592.1">
    <property type="nucleotide sequence ID" value="NZ_CP049740.1"/>
</dbReference>
<dbReference type="Gene3D" id="3.90.580.10">
    <property type="entry name" value="Zinc finger, CHC2-type domain"/>
    <property type="match status" value="1"/>
</dbReference>
<dbReference type="AlphaFoldDB" id="A0A6G7KC46"/>
<dbReference type="InterPro" id="IPR036977">
    <property type="entry name" value="DNA_primase_Znf_CHC2"/>
</dbReference>
<dbReference type="EMBL" id="CP049740">
    <property type="protein sequence ID" value="QII82835.1"/>
    <property type="molecule type" value="Genomic_DNA"/>
</dbReference>
<name>A0A6G7KC46_9LACT</name>
<dbReference type="Gene3D" id="3.90.980.10">
    <property type="entry name" value="DNA primase, catalytic core, N-terminal domain"/>
    <property type="match status" value="1"/>
</dbReference>
<proteinExistence type="inferred from homology"/>
<evidence type="ECO:0000313" key="18">
    <source>
        <dbReference type="Proteomes" id="UP000501451"/>
    </source>
</evidence>
<dbReference type="Pfam" id="PF13155">
    <property type="entry name" value="Toprim_2"/>
    <property type="match status" value="1"/>
</dbReference>
<dbReference type="GO" id="GO:0000428">
    <property type="term" value="C:DNA-directed RNA polymerase complex"/>
    <property type="evidence" value="ECO:0007669"/>
    <property type="project" value="UniProtKB-KW"/>
</dbReference>
<keyword evidence="10 12" id="KW-0238">DNA-binding</keyword>
<dbReference type="InterPro" id="IPR030846">
    <property type="entry name" value="DnaG_bac"/>
</dbReference>
<dbReference type="SMART" id="SM00493">
    <property type="entry name" value="TOPRIM"/>
    <property type="match status" value="1"/>
</dbReference>
<dbReference type="GO" id="GO:0003899">
    <property type="term" value="F:DNA-directed RNA polymerase activity"/>
    <property type="evidence" value="ECO:0007669"/>
    <property type="project" value="UniProtKB-UniRule"/>
</dbReference>
<comment type="function">
    <text evidence="12 13">RNA polymerase that catalyzes the synthesis of short RNA molecules used as primers for DNA polymerase during DNA replication.</text>
</comment>
<dbReference type="InterPro" id="IPR050219">
    <property type="entry name" value="DnaG_primase"/>
</dbReference>
<evidence type="ECO:0000256" key="9">
    <source>
        <dbReference type="ARBA" id="ARBA00022842"/>
    </source>
</evidence>
<keyword evidence="2 12" id="KW-0639">Primosome</keyword>
<organism evidence="17 18">
    <name type="scientific">Jeotgalibaca arthritidis</name>
    <dbReference type="NCBI Taxonomy" id="1868794"/>
    <lineage>
        <taxon>Bacteria</taxon>
        <taxon>Bacillati</taxon>
        <taxon>Bacillota</taxon>
        <taxon>Bacilli</taxon>
        <taxon>Lactobacillales</taxon>
        <taxon>Carnobacteriaceae</taxon>
        <taxon>Jeotgalibaca</taxon>
    </lineage>
</organism>
<dbReference type="GO" id="GO:0003677">
    <property type="term" value="F:DNA binding"/>
    <property type="evidence" value="ECO:0007669"/>
    <property type="project" value="UniProtKB-KW"/>
</dbReference>
<dbReference type="InterPro" id="IPR006171">
    <property type="entry name" value="TOPRIM_dom"/>
</dbReference>
<evidence type="ECO:0000259" key="16">
    <source>
        <dbReference type="PROSITE" id="PS50880"/>
    </source>
</evidence>
<keyword evidence="1 12" id="KW-0240">DNA-directed RNA polymerase</keyword>
<dbReference type="Gene3D" id="3.40.1360.10">
    <property type="match status" value="1"/>
</dbReference>
<keyword evidence="11 12" id="KW-0804">Transcription</keyword>
<keyword evidence="5 12" id="KW-0235">DNA replication</keyword>
<evidence type="ECO:0000256" key="12">
    <source>
        <dbReference type="HAMAP-Rule" id="MF_00974"/>
    </source>
</evidence>
<dbReference type="InterPro" id="IPR016136">
    <property type="entry name" value="DNA_helicase_N/primase_C"/>
</dbReference>
<keyword evidence="4 12" id="KW-0548">Nucleotidyltransferase</keyword>
<evidence type="ECO:0000313" key="17">
    <source>
        <dbReference type="EMBL" id="QII82835.1"/>
    </source>
</evidence>
<keyword evidence="9" id="KW-0460">Magnesium</keyword>
<dbReference type="Pfam" id="PF08275">
    <property type="entry name" value="DNAG_N"/>
    <property type="match status" value="1"/>
</dbReference>
<dbReference type="PROSITE" id="PS50880">
    <property type="entry name" value="TOPRIM"/>
    <property type="match status" value="1"/>
</dbReference>
<evidence type="ECO:0000256" key="6">
    <source>
        <dbReference type="ARBA" id="ARBA00022723"/>
    </source>
</evidence>
<dbReference type="Gene3D" id="1.10.860.10">
    <property type="entry name" value="DNAb Helicase, Chain A"/>
    <property type="match status" value="1"/>
</dbReference>
<comment type="similarity">
    <text evidence="12 13">Belongs to the DnaG primase family.</text>
</comment>
<dbReference type="SUPFAM" id="SSF57783">
    <property type="entry name" value="Zinc beta-ribbon"/>
    <property type="match status" value="1"/>
</dbReference>
<dbReference type="Proteomes" id="UP000501451">
    <property type="component" value="Chromosome"/>
</dbReference>
<evidence type="ECO:0000256" key="13">
    <source>
        <dbReference type="PIRNR" id="PIRNR002811"/>
    </source>
</evidence>
<comment type="domain">
    <text evidence="12">Contains an N-terminal zinc-binding domain, a central core domain that contains the primase activity, and a C-terminal DnaB-binding domain.</text>
</comment>
<keyword evidence="7 12" id="KW-0863">Zinc-finger</keyword>
<keyword evidence="6 12" id="KW-0479">Metal-binding</keyword>
<protein>
    <recommendedName>
        <fullName evidence="12 13">DNA primase</fullName>
        <ecNumber evidence="12">2.7.7.101</ecNumber>
    </recommendedName>
</protein>
<reference evidence="17 18" key="1">
    <citation type="journal article" date="2017" name="Int. J. Syst. Evol. Microbiol.">
        <title>Jeotgalibaca porci sp. nov. and Jeotgalibaca arthritidis sp. nov., isolated from pigs, and emended description of the genus Jeotgalibaca.</title>
        <authorList>
            <person name="Zamora L."/>
            <person name="Perez-Sancho M."/>
            <person name="Dominguez L."/>
            <person name="Fernandez-Garayzabal J.F."/>
            <person name="Vela A.I."/>
        </authorList>
    </citation>
    <scope>NUCLEOTIDE SEQUENCE [LARGE SCALE GENOMIC DNA]</scope>
    <source>
        <strain evidence="17 18">CECT 9157</strain>
    </source>
</reference>
<keyword evidence="18" id="KW-1185">Reference proteome</keyword>
<dbReference type="PANTHER" id="PTHR30313">
    <property type="entry name" value="DNA PRIMASE"/>
    <property type="match status" value="1"/>
</dbReference>
<keyword evidence="15" id="KW-0175">Coiled coil</keyword>
<dbReference type="CDD" id="cd03364">
    <property type="entry name" value="TOPRIM_DnaG_primases"/>
    <property type="match status" value="1"/>
</dbReference>
<keyword evidence="8 12" id="KW-0862">Zinc</keyword>
<evidence type="ECO:0000256" key="8">
    <source>
        <dbReference type="ARBA" id="ARBA00022833"/>
    </source>
</evidence>
<evidence type="ECO:0000256" key="1">
    <source>
        <dbReference type="ARBA" id="ARBA00022478"/>
    </source>
</evidence>
<dbReference type="InterPro" id="IPR034151">
    <property type="entry name" value="TOPRIM_DnaG_bac"/>
</dbReference>
<dbReference type="SUPFAM" id="SSF56731">
    <property type="entry name" value="DNA primase core"/>
    <property type="match status" value="1"/>
</dbReference>
<dbReference type="PIRSF" id="PIRSF002811">
    <property type="entry name" value="DnaG"/>
    <property type="match status" value="1"/>
</dbReference>
<feature type="domain" description="Toprim" evidence="16">
    <location>
        <begin position="270"/>
        <end position="350"/>
    </location>
</feature>
<evidence type="ECO:0000256" key="7">
    <source>
        <dbReference type="ARBA" id="ARBA00022771"/>
    </source>
</evidence>
<evidence type="ECO:0000256" key="14">
    <source>
        <dbReference type="PIRSR" id="PIRSR002811-1"/>
    </source>
</evidence>
<dbReference type="FunFam" id="3.90.580.10:FF:000001">
    <property type="entry name" value="DNA primase"/>
    <property type="match status" value="1"/>
</dbReference>
<gene>
    <name evidence="12" type="primary">dnaG</name>
    <name evidence="17" type="ORF">G7057_10540</name>
</gene>
<dbReference type="EC" id="2.7.7.101" evidence="12"/>
<evidence type="ECO:0000256" key="11">
    <source>
        <dbReference type="ARBA" id="ARBA00023163"/>
    </source>
</evidence>
<dbReference type="InterPro" id="IPR013264">
    <property type="entry name" value="DNAG_N"/>
</dbReference>
<evidence type="ECO:0000256" key="15">
    <source>
        <dbReference type="SAM" id="Coils"/>
    </source>
</evidence>
<dbReference type="InterPro" id="IPR037068">
    <property type="entry name" value="DNA_primase_core_N_sf"/>
</dbReference>
<dbReference type="Pfam" id="PF10410">
    <property type="entry name" value="DnaB_bind"/>
    <property type="match status" value="1"/>
</dbReference>
<keyword evidence="3 12" id="KW-0808">Transferase</keyword>
<dbReference type="Pfam" id="PF01807">
    <property type="entry name" value="Zn_ribbon_DnaG"/>
    <property type="match status" value="1"/>
</dbReference>
<evidence type="ECO:0000256" key="5">
    <source>
        <dbReference type="ARBA" id="ARBA00022705"/>
    </source>
</evidence>
<comment type="catalytic activity">
    <reaction evidence="12">
        <text>ssDNA + n NTP = ssDNA/pppN(pN)n-1 hybrid + (n-1) diphosphate.</text>
        <dbReference type="EC" id="2.7.7.101"/>
    </reaction>
</comment>
<dbReference type="PANTHER" id="PTHR30313:SF2">
    <property type="entry name" value="DNA PRIMASE"/>
    <property type="match status" value="1"/>
</dbReference>
<dbReference type="KEGG" id="jar:G7057_10540"/>
<evidence type="ECO:0000256" key="2">
    <source>
        <dbReference type="ARBA" id="ARBA00022515"/>
    </source>
</evidence>
<evidence type="ECO:0000256" key="4">
    <source>
        <dbReference type="ARBA" id="ARBA00022695"/>
    </source>
</evidence>
<accession>A0A6G7KC46</accession>
<dbReference type="InterPro" id="IPR019475">
    <property type="entry name" value="DNA_primase_DnaB-bd"/>
</dbReference>
<feature type="coiled-coil region" evidence="15">
    <location>
        <begin position="581"/>
        <end position="617"/>
    </location>
</feature>
<dbReference type="GO" id="GO:1990077">
    <property type="term" value="C:primosome complex"/>
    <property type="evidence" value="ECO:0007669"/>
    <property type="project" value="UniProtKB-KW"/>
</dbReference>
<dbReference type="HAMAP" id="MF_00974">
    <property type="entry name" value="DNA_primase_DnaG"/>
    <property type="match status" value="1"/>
</dbReference>
<dbReference type="InterPro" id="IPR006295">
    <property type="entry name" value="DNA_primase_DnaG"/>
</dbReference>
<evidence type="ECO:0000256" key="3">
    <source>
        <dbReference type="ARBA" id="ARBA00022679"/>
    </source>
</evidence>
<feature type="zinc finger region" description="CHC2-type" evidence="12 14">
    <location>
        <begin position="40"/>
        <end position="64"/>
    </location>
</feature>
<dbReference type="InterPro" id="IPR002694">
    <property type="entry name" value="Znf_CHC2"/>
</dbReference>
<dbReference type="GO" id="GO:0008270">
    <property type="term" value="F:zinc ion binding"/>
    <property type="evidence" value="ECO:0007669"/>
    <property type="project" value="UniProtKB-UniRule"/>
</dbReference>
<dbReference type="GO" id="GO:0006269">
    <property type="term" value="P:DNA replication, synthesis of primer"/>
    <property type="evidence" value="ECO:0007669"/>
    <property type="project" value="UniProtKB-UniRule"/>
</dbReference>
<comment type="subunit">
    <text evidence="12">Monomer. Interacts with DnaB.</text>
</comment>
<comment type="cofactor">
    <cofactor evidence="12 13 14">
        <name>Zn(2+)</name>
        <dbReference type="ChEBI" id="CHEBI:29105"/>
    </cofactor>
    <text evidence="12 13 14">Binds 1 zinc ion per monomer.</text>
</comment>
<dbReference type="SMART" id="SM00400">
    <property type="entry name" value="ZnF_CHCC"/>
    <property type="match status" value="1"/>
</dbReference>
<evidence type="ECO:0000256" key="10">
    <source>
        <dbReference type="ARBA" id="ARBA00023125"/>
    </source>
</evidence>